<protein>
    <submittedName>
        <fullName evidence="1">ABC transporter permease protein</fullName>
    </submittedName>
</protein>
<name>A0A386RHH1_LACHE</name>
<gene>
    <name evidence="1" type="ORF">BC335_2204</name>
</gene>
<reference evidence="1 2" key="1">
    <citation type="submission" date="2016-10" db="EMBL/GenBank/DDBJ databases">
        <title>Complete genomic sequencing of Lactobacillus helveticus LH99 and comparative genome analysis.</title>
        <authorList>
            <person name="Li N."/>
            <person name="You C."/>
            <person name="Liu Z."/>
        </authorList>
    </citation>
    <scope>NUCLEOTIDE SEQUENCE [LARGE SCALE GENOMIC DNA]</scope>
    <source>
        <strain evidence="1 2">LH99</strain>
    </source>
</reference>
<organism evidence="1 2">
    <name type="scientific">Lactobacillus helveticus</name>
    <name type="common">Lactobacillus suntoryeus</name>
    <dbReference type="NCBI Taxonomy" id="1587"/>
    <lineage>
        <taxon>Bacteria</taxon>
        <taxon>Bacillati</taxon>
        <taxon>Bacillota</taxon>
        <taxon>Bacilli</taxon>
        <taxon>Lactobacillales</taxon>
        <taxon>Lactobacillaceae</taxon>
        <taxon>Lactobacillus</taxon>
    </lineage>
</organism>
<evidence type="ECO:0000313" key="1">
    <source>
        <dbReference type="EMBL" id="AYE62550.1"/>
    </source>
</evidence>
<accession>A0A386RHH1</accession>
<sequence>MFDPNMYPLNFVFSALIPAVITAALAIVVHHKIKSINQLMPCHQLINALMFL</sequence>
<evidence type="ECO:0000313" key="2">
    <source>
        <dbReference type="Proteomes" id="UP000267794"/>
    </source>
</evidence>
<dbReference type="EMBL" id="CP017982">
    <property type="protein sequence ID" value="AYE62550.1"/>
    <property type="molecule type" value="Genomic_DNA"/>
</dbReference>
<proteinExistence type="predicted"/>
<dbReference type="AlphaFoldDB" id="A0A386RHH1"/>
<dbReference type="Proteomes" id="UP000267794">
    <property type="component" value="Chromosome"/>
</dbReference>